<evidence type="ECO:0000256" key="6">
    <source>
        <dbReference type="ARBA" id="ARBA00022839"/>
    </source>
</evidence>
<comment type="function">
    <text evidence="10">A helicase/nuclease that prepares dsDNA breaks (DSB) for recombinational DNA repair. Binds to DSBs and unwinds DNA via a highly rapid and processive ATP-dependent bidirectional helicase activity. Unwinds dsDNA until it encounters a Chi (crossover hotspot instigator) sequence from the 3' direction. Cuts ssDNA a few nucleotides 3' to the Chi site. The properties and activities of the enzyme are changed at Chi. The Chi-altered holoenzyme produces a long 3'-ssDNA overhang and facilitates RecA-binding to the ssDNA for homologous DNA recombination and repair. Holoenzyme degrades any linearized DNA that is unable to undergo homologous recombination. In the holoenzyme this subunit recognizes the wild-type Chi sequence, and when added to isolated RecB increases its ATP-dependent helicase processivity.</text>
</comment>
<reference evidence="12 13" key="1">
    <citation type="submission" date="2023-08" db="EMBL/GenBank/DDBJ databases">
        <authorList>
            <person name="Joshi A."/>
            <person name="Thite S."/>
        </authorList>
    </citation>
    <scope>NUCLEOTIDE SEQUENCE [LARGE SCALE GENOMIC DNA]</scope>
    <source>
        <strain evidence="12 13">1E1</strain>
    </source>
</reference>
<dbReference type="SUPFAM" id="SSF52540">
    <property type="entry name" value="P-loop containing nucleoside triphosphate hydrolases"/>
    <property type="match status" value="2"/>
</dbReference>
<sequence length="1219" mass="137016">MTKNLTPGFVVAHSHRLEDLTAVAVQFMASYPLAPLEQETVLVQSNGIAQWLKIHLAQSQGIAAMLDVTLPARFVWKAYRTILGDDIPKTSPFDKDRLSWRIMRLLPSLIAQHQDADSQAFRVLENYLATTGSGASGFADEFNERKLFQLSARIADLFDQYQNYRADWLEHWADGRAILSSETEPVSSDSRWQPLLWQALVQDIGADLVWTNRAELHRRFVAKAKTLTAPPAGLPRRLVIFGISSLPQQTLEVLDALKGCMQIVLCVHNPCQHYWANIVDGKEALKEVLKQASNKRHPVKPGMPEETPDDVLHLHAHPLLASWGKQGRDYIHLLDLYDETLEKQGAFDAMKFEIFDEAPVHNRLQQLQNDVLHLRPVQETRTRWQVDAASGQPDCSIQFHSCHSIQREVEVLHDQLLAAFERDASLEPRDVMVMVPDVNAYAPHIDAVFGRLDDHRRIPYSIADQGQRHVQPLMVALEQLLTIEQSRLSQADVLSLLGVPSIQQAFDLSEQEVLQLRQWLDEAGARWGLCAQHRAQFDMPEQELTNSWWFALERMVFGYAMGRPTDDAQERWHAIEPYHEVAGLSADAAGKLGLFIQLLNQWWTFASEEHALTEWASAAETLLAQVFKPASDSDLTLMGHLNAQLVELLVVVEESGFQAPLTLATFKESWLGGIDQPSLNQRFLAGSVNFATLMPMRAIPFKQIYLLGMSDDAYPRRQSAIDFDLMRHQYRPGDRSRRDDDRYLFLEALLSAREKFSISWVGRSAQDGSEWPPSVLVAQLRDHLVKGWCPAGVAPQDFLAALTTEHKLQPFHPDYMTAGTGLFTYAREWQAARAPSVSETEPQQLPPWTAEHDQRLQLNLRTLVNFLREPAQPFFNQRLGTYFGSNELQTRDSETFALDSLKRWQLSSELLQSGIAQLCAQLKAGTFEVLDDLQPLQPAFVAIFARMEREGALGVRTISEGIQQQALERVSAPLLELSTQLAGWQPIADEAVLYEFRTATAMPMMIEERATQLFSNAAGEVLQLVVTASKPEAKHRFLPYLKHLLLSAVRRQNPRLGVVTTMALYRKDKDKAELHRLPPVSSDQAKVVLEQLLAAYAQSLSHPSAVVGELAVSWLDTYWKALNGNLTLARKKLPAFDADGASLEATERLLNALDGQDELAQSYPYAARVEPDFSLLPNDSAFVAAVQTLYAPMTRLEQGLALCCELPALEQDDSQGGAP</sequence>
<proteinExistence type="inferred from homology"/>
<keyword evidence="13" id="KW-1185">Reference proteome</keyword>
<accession>A0ABT9GR83</accession>
<name>A0ABT9GR83_9GAMM</name>
<dbReference type="Gene3D" id="3.40.50.300">
    <property type="entry name" value="P-loop containing nucleotide triphosphate hydrolases"/>
    <property type="match status" value="2"/>
</dbReference>
<evidence type="ECO:0000313" key="12">
    <source>
        <dbReference type="EMBL" id="MDP4529459.1"/>
    </source>
</evidence>
<evidence type="ECO:0000256" key="1">
    <source>
        <dbReference type="ARBA" id="ARBA00022722"/>
    </source>
</evidence>
<gene>
    <name evidence="10 12" type="primary">recC</name>
    <name evidence="12" type="ORF">Q3O59_10525</name>
</gene>
<dbReference type="Gene3D" id="1.10.10.160">
    <property type="match status" value="1"/>
</dbReference>
<dbReference type="Gene3D" id="3.40.50.10930">
    <property type="match status" value="1"/>
</dbReference>
<evidence type="ECO:0000313" key="13">
    <source>
        <dbReference type="Proteomes" id="UP001236258"/>
    </source>
</evidence>
<feature type="domain" description="RecC C-terminal" evidence="11">
    <location>
        <begin position="857"/>
        <end position="1117"/>
    </location>
</feature>
<dbReference type="InterPro" id="IPR041500">
    <property type="entry name" value="RecC_C"/>
</dbReference>
<comment type="subunit">
    <text evidence="10">Heterotrimer of RecB, RecC and RecD. All subunits contribute to DNA-binding.</text>
</comment>
<comment type="similarity">
    <text evidence="10">Belongs to the RecC family.</text>
</comment>
<evidence type="ECO:0000256" key="3">
    <source>
        <dbReference type="ARBA" id="ARBA00022763"/>
    </source>
</evidence>
<dbReference type="EMBL" id="JAUZVY010000004">
    <property type="protein sequence ID" value="MDP4529459.1"/>
    <property type="molecule type" value="Genomic_DNA"/>
</dbReference>
<evidence type="ECO:0000256" key="4">
    <source>
        <dbReference type="ARBA" id="ARBA00022801"/>
    </source>
</evidence>
<dbReference type="RefSeq" id="WP_305945545.1">
    <property type="nucleotide sequence ID" value="NZ_JAUZVY010000004.1"/>
</dbReference>
<evidence type="ECO:0000256" key="2">
    <source>
        <dbReference type="ARBA" id="ARBA00022741"/>
    </source>
</evidence>
<evidence type="ECO:0000256" key="5">
    <source>
        <dbReference type="ARBA" id="ARBA00022806"/>
    </source>
</evidence>
<keyword evidence="4 10" id="KW-0378">Hydrolase</keyword>
<protein>
    <recommendedName>
        <fullName evidence="10">RecBCD enzyme subunit RecC</fullName>
    </recommendedName>
    <alternativeName>
        <fullName evidence="10">Exonuclease V subunit RecC</fullName>
        <shortName evidence="10">ExoV subunit RecC</shortName>
    </alternativeName>
    <alternativeName>
        <fullName evidence="10">Helicase/nuclease RecBCD subunit RecC</fullName>
    </alternativeName>
</protein>
<evidence type="ECO:0000259" key="11">
    <source>
        <dbReference type="Pfam" id="PF17946"/>
    </source>
</evidence>
<keyword evidence="5 10" id="KW-0347">Helicase</keyword>
<dbReference type="PANTHER" id="PTHR30591">
    <property type="entry name" value="RECBCD ENZYME SUBUNIT RECC"/>
    <property type="match status" value="1"/>
</dbReference>
<keyword evidence="8 10" id="KW-0238">DNA-binding</keyword>
<keyword evidence="6 10" id="KW-0269">Exonuclease</keyword>
<dbReference type="Pfam" id="PF17946">
    <property type="entry name" value="RecC_C"/>
    <property type="match status" value="1"/>
</dbReference>
<dbReference type="InterPro" id="IPR027417">
    <property type="entry name" value="P-loop_NTPase"/>
</dbReference>
<evidence type="ECO:0000256" key="9">
    <source>
        <dbReference type="ARBA" id="ARBA00023204"/>
    </source>
</evidence>
<dbReference type="Gene3D" id="1.10.10.990">
    <property type="match status" value="1"/>
</dbReference>
<keyword evidence="2 10" id="KW-0547">Nucleotide-binding</keyword>
<dbReference type="InterPro" id="IPR013986">
    <property type="entry name" value="DExx_box_DNA_helicase_dom_sf"/>
</dbReference>
<dbReference type="NCBIfam" id="TIGR01450">
    <property type="entry name" value="recC"/>
    <property type="match status" value="1"/>
</dbReference>
<dbReference type="GO" id="GO:0008854">
    <property type="term" value="F:exodeoxyribonuclease V activity"/>
    <property type="evidence" value="ECO:0007669"/>
    <property type="project" value="UniProtKB-EC"/>
</dbReference>
<dbReference type="PANTHER" id="PTHR30591:SF1">
    <property type="entry name" value="RECBCD ENZYME SUBUNIT RECC"/>
    <property type="match status" value="1"/>
</dbReference>
<evidence type="ECO:0000256" key="10">
    <source>
        <dbReference type="HAMAP-Rule" id="MF_01486"/>
    </source>
</evidence>
<organism evidence="12 13">
    <name type="scientific">Alkalimonas delamerensis</name>
    <dbReference type="NCBI Taxonomy" id="265981"/>
    <lineage>
        <taxon>Bacteria</taxon>
        <taxon>Pseudomonadati</taxon>
        <taxon>Pseudomonadota</taxon>
        <taxon>Gammaproteobacteria</taxon>
        <taxon>Alkalimonas</taxon>
    </lineage>
</organism>
<dbReference type="PIRSF" id="PIRSF000980">
    <property type="entry name" value="RecC"/>
    <property type="match status" value="1"/>
</dbReference>
<keyword evidence="1 10" id="KW-0540">Nuclease</keyword>
<comment type="caution">
    <text evidence="12">The sequence shown here is derived from an EMBL/GenBank/DDBJ whole genome shotgun (WGS) entry which is preliminary data.</text>
</comment>
<keyword evidence="7 10" id="KW-0067">ATP-binding</keyword>
<evidence type="ECO:0000256" key="8">
    <source>
        <dbReference type="ARBA" id="ARBA00023125"/>
    </source>
</evidence>
<dbReference type="SUPFAM" id="SSF52980">
    <property type="entry name" value="Restriction endonuclease-like"/>
    <property type="match status" value="1"/>
</dbReference>
<dbReference type="HAMAP" id="MF_01486">
    <property type="entry name" value="RecC"/>
    <property type="match status" value="1"/>
</dbReference>
<dbReference type="Pfam" id="PF04257">
    <property type="entry name" value="Exonuc_V_gamma"/>
    <property type="match status" value="1"/>
</dbReference>
<dbReference type="InterPro" id="IPR006697">
    <property type="entry name" value="RecC"/>
</dbReference>
<keyword evidence="3 10" id="KW-0227">DNA damage</keyword>
<evidence type="ECO:0000256" key="7">
    <source>
        <dbReference type="ARBA" id="ARBA00022840"/>
    </source>
</evidence>
<dbReference type="InterPro" id="IPR011335">
    <property type="entry name" value="Restrct_endonuc-II-like"/>
</dbReference>
<comment type="miscellaneous">
    <text evidence="10">In the RecBCD complex, RecB has a slow 3'-5' helicase, an exonuclease activity and loads RecA onto ssDNA, RecD has a fast 5'-3' helicase activity, while RecC stimulates the ATPase and processivity of the RecB helicase and contributes to recognition of the Chi site.</text>
</comment>
<dbReference type="Proteomes" id="UP001236258">
    <property type="component" value="Unassembled WGS sequence"/>
</dbReference>
<keyword evidence="9 10" id="KW-0234">DNA repair</keyword>